<evidence type="ECO:0000313" key="2">
    <source>
        <dbReference type="EMBL" id="EDV29190.1"/>
    </source>
</evidence>
<dbReference type="HOGENOM" id="CLU_744599_0_0_1"/>
<dbReference type="OrthoDB" id="5964700at2759"/>
<dbReference type="CTD" id="6749607"/>
<proteinExistence type="predicted"/>
<protein>
    <submittedName>
        <fullName evidence="2">Uncharacterized protein</fullName>
    </submittedName>
</protein>
<dbReference type="InParanoid" id="B3RKM4"/>
<evidence type="ECO:0000256" key="1">
    <source>
        <dbReference type="SAM" id="MobiDB-lite"/>
    </source>
</evidence>
<feature type="compositionally biased region" description="Polar residues" evidence="1">
    <location>
        <begin position="294"/>
        <end position="307"/>
    </location>
</feature>
<feature type="compositionally biased region" description="Basic and acidic residues" evidence="1">
    <location>
        <begin position="281"/>
        <end position="290"/>
    </location>
</feature>
<name>B3RKM4_TRIAD</name>
<dbReference type="KEGG" id="tad:TRIADDRAFT_52823"/>
<dbReference type="EMBL" id="DS985241">
    <property type="protein sequence ID" value="EDV29190.1"/>
    <property type="molecule type" value="Genomic_DNA"/>
</dbReference>
<evidence type="ECO:0000313" key="3">
    <source>
        <dbReference type="Proteomes" id="UP000009022"/>
    </source>
</evidence>
<feature type="region of interest" description="Disordered" evidence="1">
    <location>
        <begin position="281"/>
        <end position="307"/>
    </location>
</feature>
<feature type="region of interest" description="Disordered" evidence="1">
    <location>
        <begin position="1"/>
        <end position="25"/>
    </location>
</feature>
<dbReference type="AlphaFoldDB" id="B3RKM4"/>
<dbReference type="GeneID" id="6749607"/>
<feature type="compositionally biased region" description="Polar residues" evidence="1">
    <location>
        <begin position="9"/>
        <end position="25"/>
    </location>
</feature>
<reference evidence="2 3" key="1">
    <citation type="journal article" date="2008" name="Nature">
        <title>The Trichoplax genome and the nature of placozoans.</title>
        <authorList>
            <person name="Srivastava M."/>
            <person name="Begovic E."/>
            <person name="Chapman J."/>
            <person name="Putnam N.H."/>
            <person name="Hellsten U."/>
            <person name="Kawashima T."/>
            <person name="Kuo A."/>
            <person name="Mitros T."/>
            <person name="Salamov A."/>
            <person name="Carpenter M.L."/>
            <person name="Signorovitch A.Y."/>
            <person name="Moreno M.A."/>
            <person name="Kamm K."/>
            <person name="Grimwood J."/>
            <person name="Schmutz J."/>
            <person name="Shapiro H."/>
            <person name="Grigoriev I.V."/>
            <person name="Buss L.W."/>
            <person name="Schierwater B."/>
            <person name="Dellaporta S.L."/>
            <person name="Rokhsar D.S."/>
        </authorList>
    </citation>
    <scope>NUCLEOTIDE SEQUENCE [LARGE SCALE GENOMIC DNA]</scope>
    <source>
        <strain evidence="2 3">Grell-BS-1999</strain>
    </source>
</reference>
<keyword evidence="3" id="KW-1185">Reference proteome</keyword>
<sequence>MPSKVAMPSLQTPHLLNTSTGGFNQQSQRRLAQSGDYSKNTREYASSSSLEQLCRKMGAYFDCSTQKLEIPPDKKPLCNKTQFKRMRRYYWGITQQIQRIMSLQPSVYKVNINISKVNLYRLRPYIYINLKKCFYSVPYPINVPPMIVCITETVIGLIKHKNYMGKQVEDYLLQCCASPLACRKYLVQIWEMLLESSFSDHGVADNITQLELKVQHKDNSVLDYAMACCAAMKYIDNYVLENSIETNDMQKEGNILKCSLGQQEYKLDDINIHLESSSRRLLKGSDDNSKEPNVGSTSEATANQTTEVIHKDGVDIPNTSSNSNINKDISRVSNLSGKIAKRSRRRSTFGRCSATDRSKLFLQLTEMKKTLI</sequence>
<accession>B3RKM4</accession>
<organism evidence="2 3">
    <name type="scientific">Trichoplax adhaerens</name>
    <name type="common">Trichoplax reptans</name>
    <dbReference type="NCBI Taxonomy" id="10228"/>
    <lineage>
        <taxon>Eukaryota</taxon>
        <taxon>Metazoa</taxon>
        <taxon>Placozoa</taxon>
        <taxon>Uniplacotomia</taxon>
        <taxon>Trichoplacea</taxon>
        <taxon>Trichoplacidae</taxon>
        <taxon>Trichoplax</taxon>
    </lineage>
</organism>
<dbReference type="RefSeq" id="XP_002108392.1">
    <property type="nucleotide sequence ID" value="XM_002108356.1"/>
</dbReference>
<dbReference type="Proteomes" id="UP000009022">
    <property type="component" value="Unassembled WGS sequence"/>
</dbReference>
<gene>
    <name evidence="2" type="ORF">TRIADDRAFT_52823</name>
</gene>